<protein>
    <submittedName>
        <fullName evidence="2">Uncharacterized protein</fullName>
    </submittedName>
</protein>
<evidence type="ECO:0000313" key="2">
    <source>
        <dbReference type="EMBL" id="TFB03265.1"/>
    </source>
</evidence>
<organism evidence="2 3">
    <name type="scientific">Trichoderma ghanense</name>
    <dbReference type="NCBI Taxonomy" id="65468"/>
    <lineage>
        <taxon>Eukaryota</taxon>
        <taxon>Fungi</taxon>
        <taxon>Dikarya</taxon>
        <taxon>Ascomycota</taxon>
        <taxon>Pezizomycotina</taxon>
        <taxon>Sordariomycetes</taxon>
        <taxon>Hypocreomycetidae</taxon>
        <taxon>Hypocreales</taxon>
        <taxon>Hypocreaceae</taxon>
        <taxon>Trichoderma</taxon>
    </lineage>
</organism>
<feature type="region of interest" description="Disordered" evidence="1">
    <location>
        <begin position="1"/>
        <end position="50"/>
    </location>
</feature>
<dbReference type="RefSeq" id="XP_073559466.1">
    <property type="nucleotide sequence ID" value="XM_073701648.1"/>
</dbReference>
<keyword evidence="3" id="KW-1185">Reference proteome</keyword>
<evidence type="ECO:0000313" key="3">
    <source>
        <dbReference type="Proteomes" id="UP001642720"/>
    </source>
</evidence>
<evidence type="ECO:0000256" key="1">
    <source>
        <dbReference type="SAM" id="MobiDB-lite"/>
    </source>
</evidence>
<gene>
    <name evidence="2" type="ORF">CCMA1212_004341</name>
</gene>
<reference evidence="2 3" key="1">
    <citation type="submission" date="2018-01" db="EMBL/GenBank/DDBJ databases">
        <title>Genome characterization of the sugarcane-associated fungus Trichoderma ghanense CCMA-1212 and their application in lignocelulose bioconversion.</title>
        <authorList>
            <person name="Steindorff A.S."/>
            <person name="Mendes T.D."/>
            <person name="Vilela E.S.D."/>
            <person name="Rodrigues D.S."/>
            <person name="Formighieri E.F."/>
            <person name="Melo I.S."/>
            <person name="Favaro L.C.L."/>
        </authorList>
    </citation>
    <scope>NUCLEOTIDE SEQUENCE [LARGE SCALE GENOMIC DNA]</scope>
    <source>
        <strain evidence="2 3">CCMA-1212</strain>
    </source>
</reference>
<dbReference type="EMBL" id="PPTA01000005">
    <property type="protein sequence ID" value="TFB03265.1"/>
    <property type="molecule type" value="Genomic_DNA"/>
</dbReference>
<feature type="non-terminal residue" evidence="2">
    <location>
        <position position="1"/>
    </location>
</feature>
<sequence length="162" mass="18231">YQARHQQLPNRTQNSRQVRIQQLSSTADPDREPKRQAQGSNTSKDKGRKSTAVLAFSFTPKEMEPNSATHDLSSLFRSFPHSSVDAALCGLCESNRRAAKAVPRQGLRGWDAGSWLPRKEPGMPDRRILCSRQVRLPHICRYLGGDCRASSASERKCGMWQH</sequence>
<dbReference type="Proteomes" id="UP001642720">
    <property type="component" value="Unassembled WGS sequence"/>
</dbReference>
<name>A0ABY2H7C2_9HYPO</name>
<comment type="caution">
    <text evidence="2">The sequence shown here is derived from an EMBL/GenBank/DDBJ whole genome shotgun (WGS) entry which is preliminary data.</text>
</comment>
<accession>A0ABY2H7C2</accession>
<proteinExistence type="predicted"/>
<dbReference type="GeneID" id="300576098"/>
<feature type="compositionally biased region" description="Polar residues" evidence="1">
    <location>
        <begin position="1"/>
        <end position="27"/>
    </location>
</feature>